<feature type="transmembrane region" description="Helical" evidence="8">
    <location>
        <begin position="6"/>
        <end position="30"/>
    </location>
</feature>
<keyword evidence="5 8" id="KW-0406">Ion transport</keyword>
<comment type="subcellular location">
    <subcellularLocation>
        <location evidence="8">Cell membrane</location>
        <topology evidence="8">Multi-pass membrane protein</topology>
    </subcellularLocation>
</comment>
<dbReference type="GO" id="GO:0005384">
    <property type="term" value="F:manganese ion transmembrane transporter activity"/>
    <property type="evidence" value="ECO:0007669"/>
    <property type="project" value="UniProtKB-UniRule"/>
</dbReference>
<name>A0A8J4H6V1_9BACL</name>
<dbReference type="InterPro" id="IPR022929">
    <property type="entry name" value="Put_MntP"/>
</dbReference>
<dbReference type="InterPro" id="IPR003810">
    <property type="entry name" value="Mntp/YtaF"/>
</dbReference>
<keyword evidence="4 8" id="KW-1133">Transmembrane helix</keyword>
<keyword evidence="10" id="KW-1185">Reference proteome</keyword>
<keyword evidence="3 8" id="KW-0812">Transmembrane</keyword>
<evidence type="ECO:0000313" key="10">
    <source>
        <dbReference type="Proteomes" id="UP000677918"/>
    </source>
</evidence>
<proteinExistence type="inferred from homology"/>
<dbReference type="HAMAP" id="MF_01521">
    <property type="entry name" value="MntP_pump"/>
    <property type="match status" value="1"/>
</dbReference>
<sequence length="186" mass="19412">MSPIEIAFGQWMTILLMAFALGLDAFSLGIGIGLKGIRLLDVLKISVVVGLFHIIMPLMGMFTGHYVGSLLGGVAVAAGGGLLALLGLHMIYSSLRGEGARSFDYGTLWGLLVFSLSVSIDSFSVGISFGLFAADLIVTVMVFGLFGSLMSIAGLLLGRRVSGLFGEYGEALGGVILLAFGLKFIL</sequence>
<evidence type="ECO:0000256" key="3">
    <source>
        <dbReference type="ARBA" id="ARBA00022692"/>
    </source>
</evidence>
<dbReference type="PANTHER" id="PTHR35529:SF1">
    <property type="entry name" value="MANGANESE EFFLUX PUMP MNTP-RELATED"/>
    <property type="match status" value="1"/>
</dbReference>
<organism evidence="9 10">
    <name type="scientific">Xylanibacillus composti</name>
    <dbReference type="NCBI Taxonomy" id="1572762"/>
    <lineage>
        <taxon>Bacteria</taxon>
        <taxon>Bacillati</taxon>
        <taxon>Bacillota</taxon>
        <taxon>Bacilli</taxon>
        <taxon>Bacillales</taxon>
        <taxon>Paenibacillaceae</taxon>
        <taxon>Xylanibacillus</taxon>
    </lineage>
</organism>
<evidence type="ECO:0000256" key="4">
    <source>
        <dbReference type="ARBA" id="ARBA00022989"/>
    </source>
</evidence>
<evidence type="ECO:0000313" key="9">
    <source>
        <dbReference type="EMBL" id="GIQ70840.1"/>
    </source>
</evidence>
<comment type="function">
    <text evidence="8">Probably functions as a manganese efflux pump.</text>
</comment>
<feature type="transmembrane region" description="Helical" evidence="8">
    <location>
        <begin position="168"/>
        <end position="185"/>
    </location>
</feature>
<feature type="transmembrane region" description="Helical" evidence="8">
    <location>
        <begin position="108"/>
        <end position="130"/>
    </location>
</feature>
<reference evidence="9" key="1">
    <citation type="submission" date="2021-04" db="EMBL/GenBank/DDBJ databases">
        <title>Draft genome sequence of Xylanibacillus composti strain K13.</title>
        <authorList>
            <person name="Uke A."/>
            <person name="Chhe C."/>
            <person name="Baramee S."/>
            <person name="Kosugi A."/>
        </authorList>
    </citation>
    <scope>NUCLEOTIDE SEQUENCE</scope>
    <source>
        <strain evidence="9">K13</strain>
    </source>
</reference>
<dbReference type="GO" id="GO:0005886">
    <property type="term" value="C:plasma membrane"/>
    <property type="evidence" value="ECO:0007669"/>
    <property type="project" value="UniProtKB-SubCell"/>
</dbReference>
<dbReference type="PANTHER" id="PTHR35529">
    <property type="entry name" value="MANGANESE EFFLUX PUMP MNTP-RELATED"/>
    <property type="match status" value="1"/>
</dbReference>
<protein>
    <recommendedName>
        <fullName evidence="8">Putative manganese efflux pump MntP</fullName>
    </recommendedName>
</protein>
<keyword evidence="2 8" id="KW-1003">Cell membrane</keyword>
<dbReference type="EMBL" id="BOVK01000061">
    <property type="protein sequence ID" value="GIQ70840.1"/>
    <property type="molecule type" value="Genomic_DNA"/>
</dbReference>
<evidence type="ECO:0000256" key="1">
    <source>
        <dbReference type="ARBA" id="ARBA00022448"/>
    </source>
</evidence>
<evidence type="ECO:0000256" key="2">
    <source>
        <dbReference type="ARBA" id="ARBA00022475"/>
    </source>
</evidence>
<evidence type="ECO:0000256" key="7">
    <source>
        <dbReference type="ARBA" id="ARBA00023211"/>
    </source>
</evidence>
<dbReference type="Proteomes" id="UP000677918">
    <property type="component" value="Unassembled WGS sequence"/>
</dbReference>
<evidence type="ECO:0000256" key="6">
    <source>
        <dbReference type="ARBA" id="ARBA00023136"/>
    </source>
</evidence>
<evidence type="ECO:0000256" key="5">
    <source>
        <dbReference type="ARBA" id="ARBA00023065"/>
    </source>
</evidence>
<keyword evidence="7 8" id="KW-0464">Manganese</keyword>
<keyword evidence="1 8" id="KW-0813">Transport</keyword>
<feature type="transmembrane region" description="Helical" evidence="8">
    <location>
        <begin position="136"/>
        <end position="156"/>
    </location>
</feature>
<gene>
    <name evidence="8 9" type="primary">mntP</name>
    <name evidence="9" type="ORF">XYCOK13_36640</name>
</gene>
<dbReference type="AlphaFoldDB" id="A0A8J4H6V1"/>
<feature type="transmembrane region" description="Helical" evidence="8">
    <location>
        <begin position="66"/>
        <end position="88"/>
    </location>
</feature>
<keyword evidence="6 8" id="KW-0472">Membrane</keyword>
<comment type="similarity">
    <text evidence="8">Belongs to the MntP (TC 9.B.29) family.</text>
</comment>
<dbReference type="Pfam" id="PF02659">
    <property type="entry name" value="Mntp"/>
    <property type="match status" value="1"/>
</dbReference>
<accession>A0A8J4H6V1</accession>
<comment type="caution">
    <text evidence="9">The sequence shown here is derived from an EMBL/GenBank/DDBJ whole genome shotgun (WGS) entry which is preliminary data.</text>
</comment>
<feature type="transmembrane region" description="Helical" evidence="8">
    <location>
        <begin position="42"/>
        <end position="60"/>
    </location>
</feature>
<evidence type="ECO:0000256" key="8">
    <source>
        <dbReference type="HAMAP-Rule" id="MF_01521"/>
    </source>
</evidence>